<name>A0ACB9F509_CICIN</name>
<comment type="caution">
    <text evidence="1">The sequence shown here is derived from an EMBL/GenBank/DDBJ whole genome shotgun (WGS) entry which is preliminary data.</text>
</comment>
<dbReference type="EMBL" id="CM042011">
    <property type="protein sequence ID" value="KAI3766207.1"/>
    <property type="molecule type" value="Genomic_DNA"/>
</dbReference>
<dbReference type="Proteomes" id="UP001055811">
    <property type="component" value="Linkage Group LG03"/>
</dbReference>
<accession>A0ACB9F509</accession>
<proteinExistence type="predicted"/>
<gene>
    <name evidence="1" type="ORF">L2E82_16259</name>
</gene>
<organism evidence="1 2">
    <name type="scientific">Cichorium intybus</name>
    <name type="common">Chicory</name>
    <dbReference type="NCBI Taxonomy" id="13427"/>
    <lineage>
        <taxon>Eukaryota</taxon>
        <taxon>Viridiplantae</taxon>
        <taxon>Streptophyta</taxon>
        <taxon>Embryophyta</taxon>
        <taxon>Tracheophyta</taxon>
        <taxon>Spermatophyta</taxon>
        <taxon>Magnoliopsida</taxon>
        <taxon>eudicotyledons</taxon>
        <taxon>Gunneridae</taxon>
        <taxon>Pentapetalae</taxon>
        <taxon>asterids</taxon>
        <taxon>campanulids</taxon>
        <taxon>Asterales</taxon>
        <taxon>Asteraceae</taxon>
        <taxon>Cichorioideae</taxon>
        <taxon>Cichorieae</taxon>
        <taxon>Cichoriinae</taxon>
        <taxon>Cichorium</taxon>
    </lineage>
</organism>
<reference evidence="1 2" key="2">
    <citation type="journal article" date="2022" name="Mol. Ecol. Resour.">
        <title>The genomes of chicory, endive, great burdock and yacon provide insights into Asteraceae paleo-polyploidization history and plant inulin production.</title>
        <authorList>
            <person name="Fan W."/>
            <person name="Wang S."/>
            <person name="Wang H."/>
            <person name="Wang A."/>
            <person name="Jiang F."/>
            <person name="Liu H."/>
            <person name="Zhao H."/>
            <person name="Xu D."/>
            <person name="Zhang Y."/>
        </authorList>
    </citation>
    <scope>NUCLEOTIDE SEQUENCE [LARGE SCALE GENOMIC DNA]</scope>
    <source>
        <strain evidence="2">cv. Punajuju</strain>
        <tissue evidence="1">Leaves</tissue>
    </source>
</reference>
<protein>
    <submittedName>
        <fullName evidence="1">Uncharacterized protein</fullName>
    </submittedName>
</protein>
<keyword evidence="2" id="KW-1185">Reference proteome</keyword>
<sequence length="99" mass="11388">MAETIPFKNLHSREYEYHGRKKKVHSETWNCIGKNLGSSSVDQTVRVWHIEPYGHVTEWDSCGKCSQQAELCKKNSNVTYKLDGTHVTVGNQVQFPFTM</sequence>
<evidence type="ECO:0000313" key="1">
    <source>
        <dbReference type="EMBL" id="KAI3766207.1"/>
    </source>
</evidence>
<evidence type="ECO:0000313" key="2">
    <source>
        <dbReference type="Proteomes" id="UP001055811"/>
    </source>
</evidence>
<reference evidence="2" key="1">
    <citation type="journal article" date="2022" name="Mol. Ecol. Resour.">
        <title>The genomes of chicory, endive, great burdock and yacon provide insights into Asteraceae palaeo-polyploidization history and plant inulin production.</title>
        <authorList>
            <person name="Fan W."/>
            <person name="Wang S."/>
            <person name="Wang H."/>
            <person name="Wang A."/>
            <person name="Jiang F."/>
            <person name="Liu H."/>
            <person name="Zhao H."/>
            <person name="Xu D."/>
            <person name="Zhang Y."/>
        </authorList>
    </citation>
    <scope>NUCLEOTIDE SEQUENCE [LARGE SCALE GENOMIC DNA]</scope>
    <source>
        <strain evidence="2">cv. Punajuju</strain>
    </source>
</reference>